<dbReference type="EMBL" id="SJTH01000079">
    <property type="protein sequence ID" value="TCJ01146.1"/>
    <property type="molecule type" value="Genomic_DNA"/>
</dbReference>
<dbReference type="Pfam" id="PF14216">
    <property type="entry name" value="DUF4326"/>
    <property type="match status" value="1"/>
</dbReference>
<proteinExistence type="predicted"/>
<comment type="caution">
    <text evidence="2">The sequence shown here is derived from an EMBL/GenBank/DDBJ whole genome shotgun (WGS) entry which is preliminary data.</text>
</comment>
<dbReference type="Proteomes" id="UP000293846">
    <property type="component" value="Unassembled WGS sequence"/>
</dbReference>
<organism evidence="2 3">
    <name type="scientific">Cytobacillus praedii</name>
    <dbReference type="NCBI Taxonomy" id="1742358"/>
    <lineage>
        <taxon>Bacteria</taxon>
        <taxon>Bacillati</taxon>
        <taxon>Bacillota</taxon>
        <taxon>Bacilli</taxon>
        <taxon>Bacillales</taxon>
        <taxon>Bacillaceae</taxon>
        <taxon>Cytobacillus</taxon>
    </lineage>
</organism>
<dbReference type="RefSeq" id="WP_131239271.1">
    <property type="nucleotide sequence ID" value="NZ_SJTH01000079.1"/>
</dbReference>
<gene>
    <name evidence="2" type="ORF">E0Y62_25530</name>
</gene>
<name>A0A4R1AP53_9BACI</name>
<evidence type="ECO:0000313" key="3">
    <source>
        <dbReference type="Proteomes" id="UP000293846"/>
    </source>
</evidence>
<evidence type="ECO:0000259" key="1">
    <source>
        <dbReference type="Pfam" id="PF14216"/>
    </source>
</evidence>
<evidence type="ECO:0000313" key="2">
    <source>
        <dbReference type="EMBL" id="TCJ01146.1"/>
    </source>
</evidence>
<protein>
    <submittedName>
        <fullName evidence="2">DUF4326 domain-containing protein</fullName>
    </submittedName>
</protein>
<dbReference type="OrthoDB" id="3483205at2"/>
<dbReference type="InterPro" id="IPR025475">
    <property type="entry name" value="DUF4326"/>
</dbReference>
<reference evidence="2 3" key="1">
    <citation type="submission" date="2019-03" db="EMBL/GenBank/DDBJ databases">
        <authorList>
            <person name="Jensen L."/>
            <person name="Storgaard J."/>
            <person name="Sulaj E."/>
            <person name="Schramm A."/>
            <person name="Marshall I.P.G."/>
        </authorList>
    </citation>
    <scope>NUCLEOTIDE SEQUENCE [LARGE SCALE GENOMIC DNA]</scope>
    <source>
        <strain evidence="2 3">2017H2G3</strain>
    </source>
</reference>
<keyword evidence="3" id="KW-1185">Reference proteome</keyword>
<accession>A0A4R1AP53</accession>
<feature type="domain" description="DUF4326" evidence="1">
    <location>
        <begin position="8"/>
        <end position="90"/>
    </location>
</feature>
<sequence>MIKKTTVVNKYHKLPYDVYIGRGSKWGNPFSHMENTKAQYKVATREEAIEKYREWIMTQPQLLNDLHELKGKVLCCFCKPKACHGDTLAELANQLK</sequence>
<dbReference type="AlphaFoldDB" id="A0A4R1AP53"/>